<dbReference type="GO" id="GO:0016810">
    <property type="term" value="F:hydrolase activity, acting on carbon-nitrogen (but not peptide) bonds"/>
    <property type="evidence" value="ECO:0007669"/>
    <property type="project" value="InterPro"/>
</dbReference>
<name>A0A9D7DZT8_9PROT</name>
<organism evidence="3 4">
    <name type="scientific">Candidatus Methylophosphatis roskildensis</name>
    <dbReference type="NCBI Taxonomy" id="2899263"/>
    <lineage>
        <taxon>Bacteria</taxon>
        <taxon>Pseudomonadati</taxon>
        <taxon>Pseudomonadota</taxon>
        <taxon>Betaproteobacteria</taxon>
        <taxon>Nitrosomonadales</taxon>
        <taxon>Sterolibacteriaceae</taxon>
        <taxon>Candidatus Methylophosphatis</taxon>
    </lineage>
</organism>
<dbReference type="PANTHER" id="PTHR10587">
    <property type="entry name" value="GLYCOSYL TRANSFERASE-RELATED"/>
    <property type="match status" value="1"/>
</dbReference>
<sequence>MRRASKTLLALLLAGLASRASTAACTGTLYLTIDTGSMSQAETIAAIMKRHDVRATFFLANEKTVRGDFTLDDTWADFWRARVAEGHAFGSHTFDHGYFRGDTADGHVNYAVKGQPVRALDGKAMCAELDRSQAAFRRMTGRGFDAVWRAPGGHTTPNALRFAQQCGYRHVGWAPAGFLGDELPSDKYPNDLLLRRALSNLRSGDVMMMHTGIWSRKDPFAPMLDTLLAGLKSRGFCFATLAEQAAQDSR</sequence>
<dbReference type="CDD" id="cd10917">
    <property type="entry name" value="CE4_NodB_like_6s_7s"/>
    <property type="match status" value="1"/>
</dbReference>
<accession>A0A9D7DZT8</accession>
<dbReference type="SUPFAM" id="SSF88713">
    <property type="entry name" value="Glycoside hydrolase/deacetylase"/>
    <property type="match status" value="1"/>
</dbReference>
<keyword evidence="1" id="KW-0732">Signal</keyword>
<dbReference type="Proteomes" id="UP000807785">
    <property type="component" value="Unassembled WGS sequence"/>
</dbReference>
<evidence type="ECO:0000313" key="3">
    <source>
        <dbReference type="EMBL" id="MBK6971549.1"/>
    </source>
</evidence>
<dbReference type="Gene3D" id="3.20.20.370">
    <property type="entry name" value="Glycoside hydrolase/deacetylase"/>
    <property type="match status" value="1"/>
</dbReference>
<evidence type="ECO:0000313" key="4">
    <source>
        <dbReference type="Proteomes" id="UP000807785"/>
    </source>
</evidence>
<proteinExistence type="predicted"/>
<comment type="caution">
    <text evidence="3">The sequence shown here is derived from an EMBL/GenBank/DDBJ whole genome shotgun (WGS) entry which is preliminary data.</text>
</comment>
<evidence type="ECO:0000256" key="1">
    <source>
        <dbReference type="SAM" id="SignalP"/>
    </source>
</evidence>
<dbReference type="InterPro" id="IPR011330">
    <property type="entry name" value="Glyco_hydro/deAcase_b/a-brl"/>
</dbReference>
<dbReference type="PROSITE" id="PS51677">
    <property type="entry name" value="NODB"/>
    <property type="match status" value="1"/>
</dbReference>
<feature type="chain" id="PRO_5038394227" evidence="1">
    <location>
        <begin position="24"/>
        <end position="250"/>
    </location>
</feature>
<feature type="signal peptide" evidence="1">
    <location>
        <begin position="1"/>
        <end position="23"/>
    </location>
</feature>
<dbReference type="Pfam" id="PF01522">
    <property type="entry name" value="Polysacc_deac_1"/>
    <property type="match status" value="1"/>
</dbReference>
<dbReference type="InterPro" id="IPR002509">
    <property type="entry name" value="NODB_dom"/>
</dbReference>
<dbReference type="GO" id="GO:0005975">
    <property type="term" value="P:carbohydrate metabolic process"/>
    <property type="evidence" value="ECO:0007669"/>
    <property type="project" value="InterPro"/>
</dbReference>
<protein>
    <submittedName>
        <fullName evidence="3">Polysaccharide deacetylase family protein</fullName>
    </submittedName>
</protein>
<evidence type="ECO:0000259" key="2">
    <source>
        <dbReference type="PROSITE" id="PS51677"/>
    </source>
</evidence>
<gene>
    <name evidence="3" type="ORF">IPH26_00795</name>
</gene>
<dbReference type="PANTHER" id="PTHR10587:SF137">
    <property type="entry name" value="4-DEOXY-4-FORMAMIDO-L-ARABINOSE-PHOSPHOUNDECAPRENOL DEFORMYLASE ARND-RELATED"/>
    <property type="match status" value="1"/>
</dbReference>
<reference evidence="3" key="1">
    <citation type="submission" date="2020-10" db="EMBL/GenBank/DDBJ databases">
        <title>Connecting structure to function with the recovery of over 1000 high-quality activated sludge metagenome-assembled genomes encoding full-length rRNA genes using long-read sequencing.</title>
        <authorList>
            <person name="Singleton C.M."/>
            <person name="Petriglieri F."/>
            <person name="Kristensen J.M."/>
            <person name="Kirkegaard R.H."/>
            <person name="Michaelsen T.Y."/>
            <person name="Andersen M.H."/>
            <person name="Karst S.M."/>
            <person name="Dueholm M.S."/>
            <person name="Nielsen P.H."/>
            <person name="Albertsen M."/>
        </authorList>
    </citation>
    <scope>NUCLEOTIDE SEQUENCE</scope>
    <source>
        <strain evidence="3">Bjer_18-Q3-R1-45_BAT3C.347</strain>
    </source>
</reference>
<dbReference type="EMBL" id="JADJEV010000001">
    <property type="protein sequence ID" value="MBK6971549.1"/>
    <property type="molecule type" value="Genomic_DNA"/>
</dbReference>
<dbReference type="InterPro" id="IPR050248">
    <property type="entry name" value="Polysacc_deacetylase_ArnD"/>
</dbReference>
<dbReference type="AlphaFoldDB" id="A0A9D7DZT8"/>
<feature type="domain" description="NodB homology" evidence="2">
    <location>
        <begin position="27"/>
        <end position="239"/>
    </location>
</feature>